<dbReference type="OrthoDB" id="6614653at2759"/>
<name>A0A022VQC7_TRIRU</name>
<dbReference type="Proteomes" id="UP000023758">
    <property type="component" value="Unassembled WGS sequence"/>
</dbReference>
<dbReference type="Gene3D" id="3.30.300.30">
    <property type="match status" value="1"/>
</dbReference>
<dbReference type="SUPFAM" id="SSF56801">
    <property type="entry name" value="Acetyl-CoA synthetase-like"/>
    <property type="match status" value="1"/>
</dbReference>
<gene>
    <name evidence="3" type="ORF">H103_08211</name>
</gene>
<dbReference type="InterPro" id="IPR000873">
    <property type="entry name" value="AMP-dep_synth/lig_dom"/>
</dbReference>
<comment type="similarity">
    <text evidence="1">Belongs to the ATP-dependent AMP-binding enzyme family.</text>
</comment>
<evidence type="ECO:0000259" key="2">
    <source>
        <dbReference type="Pfam" id="PF00501"/>
    </source>
</evidence>
<dbReference type="Gene3D" id="3.40.50.12780">
    <property type="entry name" value="N-terminal domain of ligase-like"/>
    <property type="match status" value="1"/>
</dbReference>
<evidence type="ECO:0000313" key="3">
    <source>
        <dbReference type="EMBL" id="EZF48114.1"/>
    </source>
</evidence>
<organism evidence="3">
    <name type="scientific">Trichophyton rubrum CBS 288.86</name>
    <dbReference type="NCBI Taxonomy" id="1215330"/>
    <lineage>
        <taxon>Eukaryota</taxon>
        <taxon>Fungi</taxon>
        <taxon>Dikarya</taxon>
        <taxon>Ascomycota</taxon>
        <taxon>Pezizomycotina</taxon>
        <taxon>Eurotiomycetes</taxon>
        <taxon>Eurotiomycetidae</taxon>
        <taxon>Onygenales</taxon>
        <taxon>Arthrodermataceae</taxon>
        <taxon>Trichophyton</taxon>
    </lineage>
</organism>
<dbReference type="HOGENOM" id="CLU_000022_59_11_1"/>
<dbReference type="CDD" id="cd04433">
    <property type="entry name" value="AFD_class_I"/>
    <property type="match status" value="1"/>
</dbReference>
<dbReference type="PANTHER" id="PTHR43201:SF8">
    <property type="entry name" value="ACYL-COA SYNTHETASE FAMILY MEMBER 3"/>
    <property type="match status" value="1"/>
</dbReference>
<dbReference type="AlphaFoldDB" id="A0A022VQC7"/>
<protein>
    <recommendedName>
        <fullName evidence="2">AMP-dependent synthetase/ligase domain-containing protein</fullName>
    </recommendedName>
</protein>
<sequence>MATEGFPNHPVFQQLIKSIPLNDGVIVHDPNNDITATFDRFMNDVVELRRTVREQIPDLLDSNGIIRDEGVYICTLAPASYEIFVATFAVWAVGAAVSPLATGLTPQEVSFLIQRNKAVLLIASASQCDAAVAIQSHIKNETGQAIKVIGVDLNVPVPSTKRQYHINENIVFSPRRPFILLHTSGTTGPPKGVIRTMPAYDLRTVAGASNEDLALCHRAVHWGFGIYPPVASISNGLAIYIVDPDPSPEQIWEVIRQQKITMAYATNLTLLRLMQYYKEHLAVLEPEKVKEYSEGMKKIKYIGCGGAVPMPSVGQFWKDMRGGIPITILYGTTEGGGGTSTTPEGYDVTKRVIGKPMPGVEVKLSEGDHGEILLKSGDLFLGYLNNEAATKAAVDENGFYKTGDLAHIEEDGNYVIDGRVNEDFVRSRTLKVGTLELEDKLSELPYLAEAYVVAVPDMEILHRVAVIARLKPSFKEEDANILGPDGNPASNMLFKVRRDLTELKVAQYKLPTLLRILKDDDVIPRTTTDKVIRKKVIQTFFPQSADCKVEDLPKEVLVWDLKNDKNAESTGLWDWAAAQD</sequence>
<dbReference type="Pfam" id="PF00501">
    <property type="entry name" value="AMP-binding"/>
    <property type="match status" value="1"/>
</dbReference>
<accession>A0A022VQC7</accession>
<dbReference type="GO" id="GO:0006631">
    <property type="term" value="P:fatty acid metabolic process"/>
    <property type="evidence" value="ECO:0007669"/>
    <property type="project" value="TreeGrafter"/>
</dbReference>
<dbReference type="InterPro" id="IPR045851">
    <property type="entry name" value="AMP-bd_C_sf"/>
</dbReference>
<dbReference type="InterPro" id="IPR020845">
    <property type="entry name" value="AMP-binding_CS"/>
</dbReference>
<evidence type="ECO:0000256" key="1">
    <source>
        <dbReference type="ARBA" id="ARBA00006432"/>
    </source>
</evidence>
<proteinExistence type="inferred from homology"/>
<dbReference type="EMBL" id="KK207935">
    <property type="protein sequence ID" value="EZF48114.1"/>
    <property type="molecule type" value="Genomic_DNA"/>
</dbReference>
<dbReference type="GO" id="GO:0031956">
    <property type="term" value="F:medium-chain fatty acid-CoA ligase activity"/>
    <property type="evidence" value="ECO:0007669"/>
    <property type="project" value="TreeGrafter"/>
</dbReference>
<dbReference type="PROSITE" id="PS00455">
    <property type="entry name" value="AMP_BINDING"/>
    <property type="match status" value="1"/>
</dbReference>
<reference evidence="3" key="1">
    <citation type="submission" date="2014-02" db="EMBL/GenBank/DDBJ databases">
        <title>The Genome Sequence of Trichophyton rubrum (morphotype fischeri) CBS 288.86.</title>
        <authorList>
            <consortium name="The Broad Institute Genomics Platform"/>
            <person name="Cuomo C.A."/>
            <person name="White T.C."/>
            <person name="Graser Y."/>
            <person name="Martinez-Rossi N."/>
            <person name="Heitman J."/>
            <person name="Young S.K."/>
            <person name="Zeng Q."/>
            <person name="Gargeya S."/>
            <person name="Abouelleil A."/>
            <person name="Alvarado L."/>
            <person name="Chapman S.B."/>
            <person name="Gainer-Dewar J."/>
            <person name="Goldberg J."/>
            <person name="Griggs A."/>
            <person name="Gujja S."/>
            <person name="Hansen M."/>
            <person name="Howarth C."/>
            <person name="Imamovic A."/>
            <person name="Larimer J."/>
            <person name="Martinez D."/>
            <person name="Murphy C."/>
            <person name="Pearson M.D."/>
            <person name="Persinoti G."/>
            <person name="Poon T."/>
            <person name="Priest M."/>
            <person name="Roberts A.D."/>
            <person name="Saif S."/>
            <person name="Shea T.D."/>
            <person name="Sykes S.N."/>
            <person name="Wortman J."/>
            <person name="Nusbaum C."/>
            <person name="Birren B."/>
        </authorList>
    </citation>
    <scope>NUCLEOTIDE SEQUENCE [LARGE SCALE GENOMIC DNA]</scope>
    <source>
        <strain evidence="3">CBS 288.86</strain>
    </source>
</reference>
<dbReference type="PANTHER" id="PTHR43201">
    <property type="entry name" value="ACYL-COA SYNTHETASE"/>
    <property type="match status" value="1"/>
</dbReference>
<feature type="domain" description="AMP-dependent synthetase/ligase" evidence="2">
    <location>
        <begin position="63"/>
        <end position="384"/>
    </location>
</feature>
<dbReference type="InterPro" id="IPR042099">
    <property type="entry name" value="ANL_N_sf"/>
</dbReference>